<dbReference type="InterPro" id="IPR058822">
    <property type="entry name" value="Ig-like_FimD_3rd"/>
</dbReference>
<dbReference type="EMBL" id="AWUW01000124">
    <property type="protein sequence ID" value="ERJ64801.1"/>
    <property type="molecule type" value="Genomic_DNA"/>
</dbReference>
<evidence type="ECO:0000259" key="2">
    <source>
        <dbReference type="Pfam" id="PF26306"/>
    </source>
</evidence>
<comment type="caution">
    <text evidence="3">The sequence shown here is derived from an EMBL/GenBank/DDBJ whole genome shotgun (WGS) entry which is preliminary data.</text>
</comment>
<evidence type="ECO:0000313" key="4">
    <source>
        <dbReference type="Proteomes" id="UP000016630"/>
    </source>
</evidence>
<accession>A0A0E2LPJ3</accession>
<dbReference type="Pfam" id="PF26306">
    <property type="entry name" value="FimD_3rd"/>
    <property type="match status" value="1"/>
</dbReference>
<keyword evidence="1" id="KW-0472">Membrane</keyword>
<organism evidence="3 4">
    <name type="scientific">Porphyromonas gingivalis F0570</name>
    <dbReference type="NCBI Taxonomy" id="1227271"/>
    <lineage>
        <taxon>Bacteria</taxon>
        <taxon>Pseudomonadati</taxon>
        <taxon>Bacteroidota</taxon>
        <taxon>Bacteroidia</taxon>
        <taxon>Bacteroidales</taxon>
        <taxon>Porphyromonadaceae</taxon>
        <taxon>Porphyromonas</taxon>
    </lineage>
</organism>
<dbReference type="Proteomes" id="UP000016630">
    <property type="component" value="Unassembled WGS sequence"/>
</dbReference>
<reference evidence="3 4" key="1">
    <citation type="submission" date="2013-06" db="EMBL/GenBank/DDBJ databases">
        <authorList>
            <person name="Weinstock G."/>
            <person name="Sodergren E."/>
            <person name="Lobos E.A."/>
            <person name="Fulton L."/>
            <person name="Fulton R."/>
            <person name="Courtney L."/>
            <person name="Fronick C."/>
            <person name="O'Laughlin M."/>
            <person name="Godfrey J."/>
            <person name="Wilson R.M."/>
            <person name="Miner T."/>
            <person name="Farmer C."/>
            <person name="Delehaunty K."/>
            <person name="Cordes M."/>
            <person name="Minx P."/>
            <person name="Tomlinson C."/>
            <person name="Chen J."/>
            <person name="Wollam A."/>
            <person name="Pepin K.H."/>
            <person name="Bhonagiri V."/>
            <person name="Zhang X."/>
            <person name="Warren W."/>
            <person name="Mitreva M."/>
            <person name="Mardis E.R."/>
            <person name="Wilson R.K."/>
        </authorList>
    </citation>
    <scope>NUCLEOTIDE SEQUENCE [LARGE SCALE GENOMIC DNA]</scope>
    <source>
        <strain evidence="3 4">F0570</strain>
    </source>
</reference>
<gene>
    <name evidence="3" type="ORF">HMPREF1555_01696</name>
</gene>
<evidence type="ECO:0000256" key="1">
    <source>
        <dbReference type="SAM" id="Phobius"/>
    </source>
</evidence>
<dbReference type="HOGENOM" id="CLU_023164_0_0_10"/>
<name>A0A0E2LPJ3_PORGN</name>
<dbReference type="AlphaFoldDB" id="A0A0E2LPJ3"/>
<evidence type="ECO:0000313" key="3">
    <source>
        <dbReference type="EMBL" id="ERJ64801.1"/>
    </source>
</evidence>
<dbReference type="PATRIC" id="fig|1227271.3.peg.1473"/>
<keyword evidence="1" id="KW-1133">Transmembrane helix</keyword>
<protein>
    <recommendedName>
        <fullName evidence="2">Major fimbrium tip subunit FimD third Ig-like domain-containing protein</fullName>
    </recommendedName>
</protein>
<keyword evidence="1" id="KW-0812">Transmembrane</keyword>
<sequence>MRTNRILNIICPPILFLLVGFLFGCVREGIESDMNETSSLFLQVQPYNQRSEEGGVAAYDENTIERLTLVFYKNGTKVWQAEPVETSPSSNSYYVPVPESMYGQFNGNNSFKIYLVANVNFSGSFEPNASETSFLKTLVPNSILLQNDGKPKDKFAMIGSVEKQINMATSEGKQLGSIGLKRVAAKLRLKKPVLNISDYELVGDPKAKFRNCMPKGFLSVEEKPEGVGYEAIDYRPMTEANSSVHFYSYYNEWAPNNEGRPEFVMMLKLKKTGTDDNTAKPYYYRIPVDGSDKKIRSNHLYDMAVTIEVLGSLNEEDPVTINGSFSVMEWTSHSDDQTLPDVQYLEVIPQETVMNMTTEIELDYFSSHSLLPPADVKATCTYVNSNGQQITDTYTGANVPTVTIDANTKKIKVRSILPINNIPKDISFTIKNSIGFEKKIKIRQNPSQFIINTFGTKSSWNPSGVLPNHLNNKAIYQIVVLSPPADGNMIIGFPPTKKVGFYKKPLFGDYELEASDYITEQDEQTANMVSPSFELASQFGATLTQPYWEYYTLDPLRLKYYSNQENRYALMTCAFYWEEREKADGSTEILDDWRLPTRAEIQLVDKLQREQAGVVRDIMTGRYYWSGLPDKAIKILLPTASGNATEQKAHVRCVRDVKNDRFVKSAKRLKK</sequence>
<proteinExistence type="predicted"/>
<feature type="transmembrane region" description="Helical" evidence="1">
    <location>
        <begin position="6"/>
        <end position="26"/>
    </location>
</feature>
<feature type="domain" description="Major fimbrium tip subunit FimD third Ig-like" evidence="2">
    <location>
        <begin position="350"/>
        <end position="446"/>
    </location>
</feature>
<dbReference type="PROSITE" id="PS51257">
    <property type="entry name" value="PROKAR_LIPOPROTEIN"/>
    <property type="match status" value="1"/>
</dbReference>
<dbReference type="RefSeq" id="WP_021665788.1">
    <property type="nucleotide sequence ID" value="NZ_KI259209.1"/>
</dbReference>